<name>A0A0B5AYU2_9BACL</name>
<dbReference type="AlphaFoldDB" id="A0A0B5AYU2"/>
<dbReference type="Gene3D" id="3.40.630.30">
    <property type="match status" value="1"/>
</dbReference>
<dbReference type="PROSITE" id="PS51186">
    <property type="entry name" value="GNAT"/>
    <property type="match status" value="1"/>
</dbReference>
<sequence>MIEVPLIEFKNEGVFECLEDALEEINTLYTSIFMDDVIAKSTFMILDFTKLEDKKYVNPGTIIGWLEEINEGNKWNDYIATDYLEAFLRDIDYENRTELHEKRIAFISKIEVCESQRGKGKGKKMMEQLLERCEEKGVKIVFLQPSPFGKKQPNKESKINETNRLYRFYENAGLEEYEHGGTHRLIPERNAYMKMTLPRIVEKKEENPLPTPIKSITPPNLSLKAPFSRGVEMSDDELPF</sequence>
<evidence type="ECO:0000259" key="2">
    <source>
        <dbReference type="PROSITE" id="PS51186"/>
    </source>
</evidence>
<dbReference type="KEGG" id="jeo:JMA_43710"/>
<dbReference type="InterPro" id="IPR000182">
    <property type="entry name" value="GNAT_dom"/>
</dbReference>
<keyword evidence="3" id="KW-0614">Plasmid</keyword>
<evidence type="ECO:0000313" key="4">
    <source>
        <dbReference type="Proteomes" id="UP000031449"/>
    </source>
</evidence>
<dbReference type="SUPFAM" id="SSF55729">
    <property type="entry name" value="Acyl-CoA N-acyltransferases (Nat)"/>
    <property type="match status" value="1"/>
</dbReference>
<evidence type="ECO:0000256" key="1">
    <source>
        <dbReference type="SAM" id="MobiDB-lite"/>
    </source>
</evidence>
<dbReference type="EMBL" id="CP009417">
    <property type="protein sequence ID" value="AJD93688.1"/>
    <property type="molecule type" value="Genomic_DNA"/>
</dbReference>
<dbReference type="Pfam" id="PF00583">
    <property type="entry name" value="Acetyltransf_1"/>
    <property type="match status" value="1"/>
</dbReference>
<keyword evidence="4" id="KW-1185">Reference proteome</keyword>
<protein>
    <recommendedName>
        <fullName evidence="2">N-acetyltransferase domain-containing protein</fullName>
    </recommendedName>
</protein>
<dbReference type="Proteomes" id="UP000031449">
    <property type="component" value="Plasmid unnamed"/>
</dbReference>
<geneLocation type="plasmid" evidence="4"/>
<dbReference type="BioCyc" id="JESP1508404:G14D9-13694-MONOMER"/>
<feature type="region of interest" description="Disordered" evidence="1">
    <location>
        <begin position="203"/>
        <end position="240"/>
    </location>
</feature>
<dbReference type="OrthoDB" id="2379505at2"/>
<reference evidence="3 4" key="1">
    <citation type="submission" date="2014-08" db="EMBL/GenBank/DDBJ databases">
        <title>Complete genome of a marine bacteria Jeotgalibacillus malaysiensis.</title>
        <authorList>
            <person name="Yaakop A.S."/>
            <person name="Chan K.-G."/>
            <person name="Goh K.M."/>
        </authorList>
    </citation>
    <scope>NUCLEOTIDE SEQUENCE [LARGE SCALE GENOMIC DNA]</scope>
    <source>
        <strain evidence="3 4">D5</strain>
        <plasmid evidence="4">Plasmid</plasmid>
    </source>
</reference>
<organism evidence="3 4">
    <name type="scientific">Jeotgalibacillus malaysiensis</name>
    <dbReference type="NCBI Taxonomy" id="1508404"/>
    <lineage>
        <taxon>Bacteria</taxon>
        <taxon>Bacillati</taxon>
        <taxon>Bacillota</taxon>
        <taxon>Bacilli</taxon>
        <taxon>Bacillales</taxon>
        <taxon>Caryophanaceae</taxon>
        <taxon>Jeotgalibacillus</taxon>
    </lineage>
</organism>
<accession>A0A0B5AYU2</accession>
<dbReference type="CDD" id="cd04301">
    <property type="entry name" value="NAT_SF"/>
    <property type="match status" value="1"/>
</dbReference>
<dbReference type="InterPro" id="IPR016181">
    <property type="entry name" value="Acyl_CoA_acyltransferase"/>
</dbReference>
<gene>
    <name evidence="3" type="ORF">JMA_43710</name>
</gene>
<feature type="domain" description="N-acetyltransferase" evidence="2">
    <location>
        <begin position="32"/>
        <end position="198"/>
    </location>
</feature>
<proteinExistence type="predicted"/>
<dbReference type="GO" id="GO:0016747">
    <property type="term" value="F:acyltransferase activity, transferring groups other than amino-acyl groups"/>
    <property type="evidence" value="ECO:0007669"/>
    <property type="project" value="InterPro"/>
</dbReference>
<evidence type="ECO:0000313" key="3">
    <source>
        <dbReference type="EMBL" id="AJD93688.1"/>
    </source>
</evidence>
<dbReference type="HOGENOM" id="CLU_1155211_0_0_9"/>